<dbReference type="Proteomes" id="UP000003009">
    <property type="component" value="Unassembled WGS sequence"/>
</dbReference>
<gene>
    <name evidence="2" type="ORF">GCWU000324_02083</name>
</gene>
<sequence>MATVLITGVTGFLGGYAVREMLDAGYTVRGFGRDAAKAAQLEGECGITVHRGDLADENAVSHALDGADFCIHAGALSTVWGHWRDFYAANVQGTQNVLSGCLKHGIKRLVFVSSPSIYTAPRDQINLTESDAPADNRLNHYIRSKILAENLVRQSGVPSVIIRPRGLFGVGDTSIIPRLLARNRSIGIPLVKGGQHLTDLTCVENVAYALRLALQTEAAVGQTYNITNGEPQPFVDLLAQFFQAAGQKMNARRVSKQGLWAAANALETVFRLLSMAKEPPVTRYTACLLTYSQTLNIQKAQRELGYAPRISIAQGIEHYVRHTALD</sequence>
<protein>
    <submittedName>
        <fullName evidence="2">NAD dependent epimerase/dehydratase family protein</fullName>
    </submittedName>
</protein>
<dbReference type="InterPro" id="IPR051783">
    <property type="entry name" value="NAD(P)-dependent_oxidoreduct"/>
</dbReference>
<dbReference type="PANTHER" id="PTHR48079:SF6">
    <property type="entry name" value="NAD(P)-BINDING DOMAIN-CONTAINING PROTEIN-RELATED"/>
    <property type="match status" value="1"/>
</dbReference>
<dbReference type="PANTHER" id="PTHR48079">
    <property type="entry name" value="PROTEIN YEEZ"/>
    <property type="match status" value="1"/>
</dbReference>
<accession>C4GJ61</accession>
<dbReference type="RefSeq" id="WP_003797025.1">
    <property type="nucleotide sequence ID" value="NZ_GG665872.1"/>
</dbReference>
<dbReference type="STRING" id="629741.GCWU000324_02083"/>
<dbReference type="OrthoDB" id="9794387at2"/>
<dbReference type="EMBL" id="ACJW02000003">
    <property type="protein sequence ID" value="EEP67833.1"/>
    <property type="molecule type" value="Genomic_DNA"/>
</dbReference>
<dbReference type="GeneID" id="84905969"/>
<dbReference type="GO" id="GO:0004029">
    <property type="term" value="F:aldehyde dehydrogenase (NAD+) activity"/>
    <property type="evidence" value="ECO:0007669"/>
    <property type="project" value="TreeGrafter"/>
</dbReference>
<comment type="caution">
    <text evidence="2">The sequence shown here is derived from an EMBL/GenBank/DDBJ whole genome shotgun (WGS) entry which is preliminary data.</text>
</comment>
<evidence type="ECO:0000259" key="1">
    <source>
        <dbReference type="Pfam" id="PF01370"/>
    </source>
</evidence>
<proteinExistence type="predicted"/>
<dbReference type="SUPFAM" id="SSF51735">
    <property type="entry name" value="NAD(P)-binding Rossmann-fold domains"/>
    <property type="match status" value="1"/>
</dbReference>
<dbReference type="AlphaFoldDB" id="C4GJ61"/>
<dbReference type="GO" id="GO:0005737">
    <property type="term" value="C:cytoplasm"/>
    <property type="evidence" value="ECO:0007669"/>
    <property type="project" value="TreeGrafter"/>
</dbReference>
<dbReference type="Gene3D" id="3.40.50.720">
    <property type="entry name" value="NAD(P)-binding Rossmann-like Domain"/>
    <property type="match status" value="1"/>
</dbReference>
<dbReference type="InterPro" id="IPR001509">
    <property type="entry name" value="Epimerase_deHydtase"/>
</dbReference>
<dbReference type="InterPro" id="IPR036291">
    <property type="entry name" value="NAD(P)-bd_dom_sf"/>
</dbReference>
<dbReference type="Pfam" id="PF01370">
    <property type="entry name" value="Epimerase"/>
    <property type="match status" value="1"/>
</dbReference>
<evidence type="ECO:0000313" key="2">
    <source>
        <dbReference type="EMBL" id="EEP67833.1"/>
    </source>
</evidence>
<name>C4GJ61_9NEIS</name>
<evidence type="ECO:0000313" key="3">
    <source>
        <dbReference type="Proteomes" id="UP000003009"/>
    </source>
</evidence>
<keyword evidence="3" id="KW-1185">Reference proteome</keyword>
<feature type="domain" description="NAD-dependent epimerase/dehydratase" evidence="1">
    <location>
        <begin position="4"/>
        <end position="226"/>
    </location>
</feature>
<dbReference type="HOGENOM" id="CLU_007383_6_1_4"/>
<organism evidence="2 3">
    <name type="scientific">Kingella oralis ATCC 51147</name>
    <dbReference type="NCBI Taxonomy" id="629741"/>
    <lineage>
        <taxon>Bacteria</taxon>
        <taxon>Pseudomonadati</taxon>
        <taxon>Pseudomonadota</taxon>
        <taxon>Betaproteobacteria</taxon>
        <taxon>Neisseriales</taxon>
        <taxon>Neisseriaceae</taxon>
        <taxon>Kingella</taxon>
    </lineage>
</organism>
<reference evidence="2" key="1">
    <citation type="submission" date="2009-04" db="EMBL/GenBank/DDBJ databases">
        <authorList>
            <person name="Weinstock G."/>
            <person name="Sodergren E."/>
            <person name="Clifton S."/>
            <person name="Fulton L."/>
            <person name="Fulton B."/>
            <person name="Courtney L."/>
            <person name="Fronick C."/>
            <person name="Harrison M."/>
            <person name="Strong C."/>
            <person name="Farmer C."/>
            <person name="Delahaunty K."/>
            <person name="Markovic C."/>
            <person name="Hall O."/>
            <person name="Minx P."/>
            <person name="Tomlinson C."/>
            <person name="Mitreva M."/>
            <person name="Nelson J."/>
            <person name="Hou S."/>
            <person name="Wollam A."/>
            <person name="Pepin K.H."/>
            <person name="Johnson M."/>
            <person name="Bhonagiri V."/>
            <person name="Nash W.E."/>
            <person name="Warren W."/>
            <person name="Chinwalla A."/>
            <person name="Mardis E.R."/>
            <person name="Wilson R.K."/>
        </authorList>
    </citation>
    <scope>NUCLEOTIDE SEQUENCE [LARGE SCALE GENOMIC DNA]</scope>
    <source>
        <strain evidence="2">ATCC 51147</strain>
    </source>
</reference>